<proteinExistence type="predicted"/>
<dbReference type="AlphaFoldDB" id="X1SPN3"/>
<gene>
    <name evidence="1" type="ORF">S12H4_31059</name>
</gene>
<evidence type="ECO:0000313" key="1">
    <source>
        <dbReference type="EMBL" id="GAI94898.1"/>
    </source>
</evidence>
<organism evidence="1">
    <name type="scientific">marine sediment metagenome</name>
    <dbReference type="NCBI Taxonomy" id="412755"/>
    <lineage>
        <taxon>unclassified sequences</taxon>
        <taxon>metagenomes</taxon>
        <taxon>ecological metagenomes</taxon>
    </lineage>
</organism>
<name>X1SPN3_9ZZZZ</name>
<protein>
    <submittedName>
        <fullName evidence="1">Uncharacterized protein</fullName>
    </submittedName>
</protein>
<comment type="caution">
    <text evidence="1">The sequence shown here is derived from an EMBL/GenBank/DDBJ whole genome shotgun (WGS) entry which is preliminary data.</text>
</comment>
<reference evidence="1" key="1">
    <citation type="journal article" date="2014" name="Front. Microbiol.">
        <title>High frequency of phylogenetically diverse reductive dehalogenase-homologous genes in deep subseafloor sedimentary metagenomes.</title>
        <authorList>
            <person name="Kawai M."/>
            <person name="Futagami T."/>
            <person name="Toyoda A."/>
            <person name="Takaki Y."/>
            <person name="Nishi S."/>
            <person name="Hori S."/>
            <person name="Arai W."/>
            <person name="Tsubouchi T."/>
            <person name="Morono Y."/>
            <person name="Uchiyama I."/>
            <person name="Ito T."/>
            <person name="Fujiyama A."/>
            <person name="Inagaki F."/>
            <person name="Takami H."/>
        </authorList>
    </citation>
    <scope>NUCLEOTIDE SEQUENCE</scope>
    <source>
        <strain evidence="1">Expedition CK06-06</strain>
    </source>
</reference>
<sequence length="233" mass="26624">MLHITGAIMDAPELERVGFVALFLQGLFIPDRDEPAIEEEPPYTADQLQQAKDRVDTCIRDGTVDFDTLFKKKASVNEVAAHVLRQLELLRPYGVLVQAWLLEEFSALEHFPYCDPSELPEPCEQTADQVWKVFSEHPRLFASLYRIARQYHADPFALGSCIQQLLTDEPDEVQEVFIGWMQEVVPHMQRLAMRESFRTFLGELRFAPMGVDENGGVVDEALSIDITDEKKKN</sequence>
<dbReference type="EMBL" id="BARW01018092">
    <property type="protein sequence ID" value="GAI94898.1"/>
    <property type="molecule type" value="Genomic_DNA"/>
</dbReference>
<accession>X1SPN3</accession>